<dbReference type="EMBL" id="BAAAQR010000009">
    <property type="protein sequence ID" value="GAA2149622.1"/>
    <property type="molecule type" value="Genomic_DNA"/>
</dbReference>
<keyword evidence="1" id="KW-0472">Membrane</keyword>
<gene>
    <name evidence="2" type="ORF">GCM10009844_29470</name>
</gene>
<keyword evidence="1" id="KW-1133">Transmembrane helix</keyword>
<accession>A0ABN2ZXF6</accession>
<sequence>MVNSARDVITVKRVYGDPVEKDGLTVIPAAVVSGGAGGGTGHDEKGGEGEGGGFGVASRPAGAYVIKGGQVSWRPAVDVNRIITIVGAVLIAYLISRPRMVRARSAAAKWQMLAERRRARARA</sequence>
<dbReference type="InterPro" id="IPR014229">
    <property type="entry name" value="Spore_YtfJ"/>
</dbReference>
<keyword evidence="1" id="KW-0812">Transmembrane</keyword>
<feature type="transmembrane region" description="Helical" evidence="1">
    <location>
        <begin position="79"/>
        <end position="96"/>
    </location>
</feature>
<evidence type="ECO:0008006" key="4">
    <source>
        <dbReference type="Google" id="ProtNLM"/>
    </source>
</evidence>
<protein>
    <recommendedName>
        <fullName evidence="4">Sporulation protein</fullName>
    </recommendedName>
</protein>
<comment type="caution">
    <text evidence="2">The sequence shown here is derived from an EMBL/GenBank/DDBJ whole genome shotgun (WGS) entry which is preliminary data.</text>
</comment>
<evidence type="ECO:0000256" key="1">
    <source>
        <dbReference type="SAM" id="Phobius"/>
    </source>
</evidence>
<evidence type="ECO:0000313" key="3">
    <source>
        <dbReference type="Proteomes" id="UP001501771"/>
    </source>
</evidence>
<proteinExistence type="predicted"/>
<dbReference type="Proteomes" id="UP001501771">
    <property type="component" value="Unassembled WGS sequence"/>
</dbReference>
<name>A0ABN2ZXF6_9ACTN</name>
<evidence type="ECO:0000313" key="2">
    <source>
        <dbReference type="EMBL" id="GAA2149622.1"/>
    </source>
</evidence>
<dbReference type="Pfam" id="PF09579">
    <property type="entry name" value="Spore_YtfJ"/>
    <property type="match status" value="1"/>
</dbReference>
<reference evidence="2 3" key="1">
    <citation type="journal article" date="2019" name="Int. J. Syst. Evol. Microbiol.">
        <title>The Global Catalogue of Microorganisms (GCM) 10K type strain sequencing project: providing services to taxonomists for standard genome sequencing and annotation.</title>
        <authorList>
            <consortium name="The Broad Institute Genomics Platform"/>
            <consortium name="The Broad Institute Genome Sequencing Center for Infectious Disease"/>
            <person name="Wu L."/>
            <person name="Ma J."/>
        </authorList>
    </citation>
    <scope>NUCLEOTIDE SEQUENCE [LARGE SCALE GENOMIC DNA]</scope>
    <source>
        <strain evidence="2 3">JCM 16022</strain>
    </source>
</reference>
<keyword evidence="3" id="KW-1185">Reference proteome</keyword>
<organism evidence="2 3">
    <name type="scientific">Nocardioides koreensis</name>
    <dbReference type="NCBI Taxonomy" id="433651"/>
    <lineage>
        <taxon>Bacteria</taxon>
        <taxon>Bacillati</taxon>
        <taxon>Actinomycetota</taxon>
        <taxon>Actinomycetes</taxon>
        <taxon>Propionibacteriales</taxon>
        <taxon>Nocardioidaceae</taxon>
        <taxon>Nocardioides</taxon>
    </lineage>
</organism>